<dbReference type="InterPro" id="IPR036263">
    <property type="entry name" value="Chorismate_II_sf"/>
</dbReference>
<feature type="non-terminal residue" evidence="2">
    <location>
        <position position="1"/>
    </location>
</feature>
<dbReference type="InterPro" id="IPR037039">
    <property type="entry name" value="CM_AroQ_sf_eucaryotic"/>
</dbReference>
<evidence type="ECO:0000313" key="2">
    <source>
        <dbReference type="EMBL" id="HIV08630.1"/>
    </source>
</evidence>
<reference evidence="2" key="2">
    <citation type="journal article" date="2021" name="PeerJ">
        <title>Extensive microbial diversity within the chicken gut microbiome revealed by metagenomics and culture.</title>
        <authorList>
            <person name="Gilroy R."/>
            <person name="Ravi A."/>
            <person name="Getino M."/>
            <person name="Pursley I."/>
            <person name="Horton D.L."/>
            <person name="Alikhan N.F."/>
            <person name="Baker D."/>
            <person name="Gharbi K."/>
            <person name="Hall N."/>
            <person name="Watson M."/>
            <person name="Adriaenssens E.M."/>
            <person name="Foster-Nyarko E."/>
            <person name="Jarju S."/>
            <person name="Secka A."/>
            <person name="Antonio M."/>
            <person name="Oren A."/>
            <person name="Chaudhuri R.R."/>
            <person name="La Ragione R."/>
            <person name="Hildebrand F."/>
            <person name="Pallen M.J."/>
        </authorList>
    </citation>
    <scope>NUCLEOTIDE SEQUENCE</scope>
    <source>
        <strain evidence="2">35461</strain>
    </source>
</reference>
<dbReference type="Gene3D" id="1.10.590.10">
    <property type="entry name" value="Chorismate mutase, AroQ class superfamily, eukaryotic"/>
    <property type="match status" value="1"/>
</dbReference>
<dbReference type="AlphaFoldDB" id="A0A9D1NMD6"/>
<dbReference type="GO" id="GO:0009073">
    <property type="term" value="P:aromatic amino acid family biosynthetic process"/>
    <property type="evidence" value="ECO:0007669"/>
    <property type="project" value="InterPro"/>
</dbReference>
<accession>A0A9D1NMD6</accession>
<proteinExistence type="predicted"/>
<comment type="caution">
    <text evidence="2">The sequence shown here is derived from an EMBL/GenBank/DDBJ whole genome shotgun (WGS) entry which is preliminary data.</text>
</comment>
<dbReference type="Proteomes" id="UP000886845">
    <property type="component" value="Unassembled WGS sequence"/>
</dbReference>
<sequence>ATIDDRPGSLLELLTPLRGIDLTLIQSRPIPGEKWKYAFFLELLVGASGQPLAAILGSLKAAARDVRLLGAYTITTQPTVPDDAGTTALSSLRAMIADIDSSLLTAFAARSRFRLNPGLYAHAEPIDIDTLARAFAHGDATAQTRALRRFYLTTVVPYLALPGDDPEPREALHADTDAIAALARRFRFAARVIARKRVEQAPALRAAAETGDPAKVEAALLNEAVEQRVLERAQTYALREGLTEQHAKQLSWLYRDYLLPVSRLIQVHLVLDP</sequence>
<name>A0A9D1NMD6_9BACT</name>
<dbReference type="SUPFAM" id="SSF55021">
    <property type="entry name" value="ACT-like"/>
    <property type="match status" value="1"/>
</dbReference>
<dbReference type="Gene3D" id="3.30.70.260">
    <property type="match status" value="1"/>
</dbReference>
<dbReference type="CDD" id="cd04905">
    <property type="entry name" value="ACT_CM-PDT"/>
    <property type="match status" value="1"/>
</dbReference>
<dbReference type="GO" id="GO:0046417">
    <property type="term" value="P:chorismate metabolic process"/>
    <property type="evidence" value="ECO:0007669"/>
    <property type="project" value="InterPro"/>
</dbReference>
<protein>
    <recommendedName>
        <fullName evidence="4">ACT domain-containing protein</fullName>
    </recommendedName>
</protein>
<reference evidence="2" key="1">
    <citation type="submission" date="2020-10" db="EMBL/GenBank/DDBJ databases">
        <authorList>
            <person name="Gilroy R."/>
        </authorList>
    </citation>
    <scope>NUCLEOTIDE SEQUENCE</scope>
    <source>
        <strain evidence="2">35461</strain>
    </source>
</reference>
<evidence type="ECO:0000313" key="3">
    <source>
        <dbReference type="Proteomes" id="UP000886845"/>
    </source>
</evidence>
<dbReference type="InterPro" id="IPR045865">
    <property type="entry name" value="ACT-like_dom_sf"/>
</dbReference>
<dbReference type="GO" id="GO:0004106">
    <property type="term" value="F:chorismate mutase activity"/>
    <property type="evidence" value="ECO:0007669"/>
    <property type="project" value="InterPro"/>
</dbReference>
<organism evidence="2 3">
    <name type="scientific">Candidatus Spyradenecus faecavium</name>
    <dbReference type="NCBI Taxonomy" id="2840947"/>
    <lineage>
        <taxon>Bacteria</taxon>
        <taxon>Pseudomonadati</taxon>
        <taxon>Lentisphaerota</taxon>
        <taxon>Lentisphaeria</taxon>
        <taxon>Lentisphaerales</taxon>
        <taxon>Lentisphaeraceae</taxon>
        <taxon>Lentisphaeraceae incertae sedis</taxon>
        <taxon>Candidatus Spyradenecus</taxon>
    </lineage>
</organism>
<evidence type="ECO:0008006" key="4">
    <source>
        <dbReference type="Google" id="ProtNLM"/>
    </source>
</evidence>
<evidence type="ECO:0000256" key="1">
    <source>
        <dbReference type="ARBA" id="ARBA00023235"/>
    </source>
</evidence>
<keyword evidence="1" id="KW-0413">Isomerase</keyword>
<gene>
    <name evidence="2" type="ORF">IAC79_00750</name>
</gene>
<dbReference type="SUPFAM" id="SSF48600">
    <property type="entry name" value="Chorismate mutase II"/>
    <property type="match status" value="1"/>
</dbReference>
<dbReference type="EMBL" id="DVOR01000025">
    <property type="protein sequence ID" value="HIV08630.1"/>
    <property type="molecule type" value="Genomic_DNA"/>
</dbReference>